<proteinExistence type="predicted"/>
<organism evidence="3">
    <name type="scientific">Salvia splendens</name>
    <name type="common">Scarlet sage</name>
    <dbReference type="NCBI Taxonomy" id="180675"/>
    <lineage>
        <taxon>Eukaryota</taxon>
        <taxon>Viridiplantae</taxon>
        <taxon>Streptophyta</taxon>
        <taxon>Embryophyta</taxon>
        <taxon>Tracheophyta</taxon>
        <taxon>Spermatophyta</taxon>
        <taxon>Magnoliopsida</taxon>
        <taxon>eudicotyledons</taxon>
        <taxon>Gunneridae</taxon>
        <taxon>Pentapetalae</taxon>
        <taxon>asterids</taxon>
        <taxon>lamiids</taxon>
        <taxon>Lamiales</taxon>
        <taxon>Lamiaceae</taxon>
        <taxon>Nepetoideae</taxon>
        <taxon>Mentheae</taxon>
        <taxon>Salviinae</taxon>
        <taxon>Salvia</taxon>
        <taxon>Salvia subgen. Calosphace</taxon>
        <taxon>core Calosphace</taxon>
    </lineage>
</organism>
<dbReference type="PANTHER" id="PTHR47744">
    <property type="entry name" value="OS05G0526300 PROTEIN"/>
    <property type="match status" value="1"/>
</dbReference>
<dbReference type="InterPro" id="IPR057039">
    <property type="entry name" value="At5g52880_ARM"/>
</dbReference>
<comment type="caution">
    <text evidence="3">The sequence shown here is derived from an EMBL/GenBank/DDBJ whole genome shotgun (WGS) entry which is preliminary data.</text>
</comment>
<dbReference type="AlphaFoldDB" id="A0A8X8XBP2"/>
<evidence type="ECO:0000256" key="1">
    <source>
        <dbReference type="SAM" id="Phobius"/>
    </source>
</evidence>
<dbReference type="InterPro" id="IPR001810">
    <property type="entry name" value="F-box_dom"/>
</dbReference>
<name>A0A8X8XBP2_SALSN</name>
<sequence length="326" mass="37066">MVTRNRIINSCAAGRFNNPIDRYQSLSIKECLSKPSQYFFASKQLSFLLKNAYSKFPKNLQSLIFQDTIFAFRLLPEMQTQSAISAANSLLQSAEFALPKQKRALAVTEHKHAVVASKRKSKTNKEEGAFSLYFDLFGIKALLLFVLLYLSLSPCVPVIDQLPQDVLVHMFGFLDVKSLLSASAVCRSWNGAAGDNCLWKLLYDTYFNNCENVMKNKGLETVGTTKNEMRQIDSITAFGVNYRFAFEAAYKGYCSSCRSIVWLNRNRCSNQTGRRNEVEHQIMPMSIEKIDDFILNGFVSSESSSYSDSDTDDEFALRLWAYPRQY</sequence>
<dbReference type="Pfam" id="PF12937">
    <property type="entry name" value="F-box-like"/>
    <property type="match status" value="1"/>
</dbReference>
<dbReference type="SMART" id="SM00256">
    <property type="entry name" value="FBOX"/>
    <property type="match status" value="1"/>
</dbReference>
<dbReference type="PANTHER" id="PTHR47744:SF1">
    <property type="entry name" value="OS05G0526300 PROTEIN"/>
    <property type="match status" value="1"/>
</dbReference>
<dbReference type="Proteomes" id="UP000298416">
    <property type="component" value="Unassembled WGS sequence"/>
</dbReference>
<dbReference type="PROSITE" id="PS50181">
    <property type="entry name" value="FBOX"/>
    <property type="match status" value="1"/>
</dbReference>
<keyword evidence="1" id="KW-0812">Transmembrane</keyword>
<evidence type="ECO:0000313" key="4">
    <source>
        <dbReference type="Proteomes" id="UP000298416"/>
    </source>
</evidence>
<keyword evidence="4" id="KW-1185">Reference proteome</keyword>
<protein>
    <recommendedName>
        <fullName evidence="2">F-box domain-containing protein</fullName>
    </recommendedName>
</protein>
<feature type="domain" description="F-box" evidence="2">
    <location>
        <begin position="156"/>
        <end position="202"/>
    </location>
</feature>
<dbReference type="InterPro" id="IPR036047">
    <property type="entry name" value="F-box-like_dom_sf"/>
</dbReference>
<evidence type="ECO:0000313" key="3">
    <source>
        <dbReference type="EMBL" id="KAG6409849.1"/>
    </source>
</evidence>
<evidence type="ECO:0000259" key="2">
    <source>
        <dbReference type="PROSITE" id="PS50181"/>
    </source>
</evidence>
<keyword evidence="1" id="KW-0472">Membrane</keyword>
<gene>
    <name evidence="3" type="ORF">SASPL_127891</name>
</gene>
<keyword evidence="1" id="KW-1133">Transmembrane helix</keyword>
<reference evidence="3" key="2">
    <citation type="submission" date="2020-08" db="EMBL/GenBank/DDBJ databases">
        <title>Plant Genome Project.</title>
        <authorList>
            <person name="Zhang R.-G."/>
        </authorList>
    </citation>
    <scope>NUCLEOTIDE SEQUENCE</scope>
    <source>
        <strain evidence="3">Huo1</strain>
        <tissue evidence="3">Leaf</tissue>
    </source>
</reference>
<feature type="transmembrane region" description="Helical" evidence="1">
    <location>
        <begin position="128"/>
        <end position="152"/>
    </location>
</feature>
<dbReference type="SUPFAM" id="SSF81383">
    <property type="entry name" value="F-box domain"/>
    <property type="match status" value="1"/>
</dbReference>
<dbReference type="EMBL" id="PNBA02000010">
    <property type="protein sequence ID" value="KAG6409849.1"/>
    <property type="molecule type" value="Genomic_DNA"/>
</dbReference>
<accession>A0A8X8XBP2</accession>
<dbReference type="Gene3D" id="1.20.1280.50">
    <property type="match status" value="1"/>
</dbReference>
<dbReference type="Pfam" id="PF24104">
    <property type="entry name" value="At5g52880_ARM"/>
    <property type="match status" value="1"/>
</dbReference>
<reference evidence="3" key="1">
    <citation type="submission" date="2018-01" db="EMBL/GenBank/DDBJ databases">
        <authorList>
            <person name="Mao J.F."/>
        </authorList>
    </citation>
    <scope>NUCLEOTIDE SEQUENCE</scope>
    <source>
        <strain evidence="3">Huo1</strain>
        <tissue evidence="3">Leaf</tissue>
    </source>
</reference>